<dbReference type="PANTHER" id="PTHR45972:SF1">
    <property type="entry name" value="KELCH DOMAIN-CONTAINING PROTEIN 7A"/>
    <property type="match status" value="1"/>
</dbReference>
<dbReference type="OrthoDB" id="45365at2759"/>
<accession>Q4S767</accession>
<dbReference type="Pfam" id="PF01344">
    <property type="entry name" value="Kelch_1"/>
    <property type="match status" value="2"/>
</dbReference>
<protein>
    <submittedName>
        <fullName evidence="5">Chromosome undetermined SCAF14721, whole genome shotgun sequence</fullName>
    </submittedName>
</protein>
<dbReference type="InterPro" id="IPR006652">
    <property type="entry name" value="Kelch_1"/>
</dbReference>
<keyword evidence="2" id="KW-0677">Repeat</keyword>
<proteinExistence type="predicted"/>
<feature type="region of interest" description="Disordered" evidence="3">
    <location>
        <begin position="275"/>
        <end position="315"/>
    </location>
</feature>
<keyword evidence="4" id="KW-0472">Membrane</keyword>
<reference evidence="5" key="2">
    <citation type="submission" date="2004-02" db="EMBL/GenBank/DDBJ databases">
        <authorList>
            <consortium name="Genoscope"/>
            <consortium name="Whitehead Institute Centre for Genome Research"/>
        </authorList>
    </citation>
    <scope>NUCLEOTIDE SEQUENCE</scope>
</reference>
<sequence length="702" mass="78071">MTIAELLRFSMCLLWKLSVSVAAVLLVSWAYRFYSSRDAEELRGDKRKAAKATCRSCKTTISDPNSAKHDAEEENEQAETSHTDDGFSSDNKDGAMEKTPNQLCCNGNSKLGNETRSHQELTQHLESIVGVRRELRQELECQGAYSSFLSKTEVKVEDASVLLEGAGDQTLRRKIYNYYVESSSRCVTESDCILAHSEAQPLELRSSASSLLLSPSSMSPITMRNLGFPQGSVGDSSSVETARLKHRVRPVLLRNGSYLSATERSELSIPLQTPGVAATVPQSPASNSSESTSAHTTDSEHSKDPGEPDMRGFETVAGSPCPHYSSCQLECNFLERFKGKIDLGNCVEALDLAKKHRQTSLQQAALEVMSDNYLQVLREPNIYGWLLAGERVQIQQRRMRGTRFVMVAHIDPQDCPRSPTMEKEQNTSSAIYYYEDQADTWQPLCLIPQEVVSKACAVCTMDNYLFVAVGCQGTHGGTAPSKRVFCFNPLTSIWKEISPMNEARPCCKLAALEGYVYAIGGECLSSVERYDPREDKWTFVAPLPNNTFAVAHQVTVSNGELYVSGGTFKCMLLCYSPKTNSWRSSLLVGSKDKTADMVAVRRCLYRFDINPILGVSVYRYHTGVRLWYRCSSKQLPRCPAFHCVALDDTIFCVSRHFTMRFLADEIAPAFLDEHLSVLSAARGMLFPFVLSLPDKKPLQTSV</sequence>
<keyword evidence="1" id="KW-0880">Kelch repeat</keyword>
<name>Q4S767_TETNG</name>
<dbReference type="PANTHER" id="PTHR45972">
    <property type="entry name" value="BTB_2 DOMAIN-CONTAINING PROTEIN"/>
    <property type="match status" value="1"/>
</dbReference>
<evidence type="ECO:0000256" key="4">
    <source>
        <dbReference type="SAM" id="Phobius"/>
    </source>
</evidence>
<gene>
    <name evidence="5" type="ORF">GSTENG00022956001</name>
</gene>
<evidence type="ECO:0000256" key="3">
    <source>
        <dbReference type="SAM" id="MobiDB-lite"/>
    </source>
</evidence>
<keyword evidence="4" id="KW-0812">Transmembrane</keyword>
<dbReference type="SMART" id="SM00612">
    <property type="entry name" value="Kelch"/>
    <property type="match status" value="2"/>
</dbReference>
<evidence type="ECO:0000313" key="5">
    <source>
        <dbReference type="EMBL" id="CAG03515.1"/>
    </source>
</evidence>
<feature type="non-terminal residue" evidence="5">
    <location>
        <position position="702"/>
    </location>
</feature>
<feature type="compositionally biased region" description="Low complexity" evidence="3">
    <location>
        <begin position="283"/>
        <end position="293"/>
    </location>
</feature>
<feature type="transmembrane region" description="Helical" evidence="4">
    <location>
        <begin position="12"/>
        <end position="31"/>
    </location>
</feature>
<feature type="compositionally biased region" description="Basic and acidic residues" evidence="3">
    <location>
        <begin position="79"/>
        <end position="93"/>
    </location>
</feature>
<dbReference type="InterPro" id="IPR015915">
    <property type="entry name" value="Kelch-typ_b-propeller"/>
</dbReference>
<feature type="compositionally biased region" description="Basic and acidic residues" evidence="3">
    <location>
        <begin position="297"/>
        <end position="312"/>
    </location>
</feature>
<dbReference type="SUPFAM" id="SSF117281">
    <property type="entry name" value="Kelch motif"/>
    <property type="match status" value="1"/>
</dbReference>
<dbReference type="EMBL" id="CAAE01014721">
    <property type="protein sequence ID" value="CAG03515.1"/>
    <property type="molecule type" value="Genomic_DNA"/>
</dbReference>
<dbReference type="Gene3D" id="2.120.10.80">
    <property type="entry name" value="Kelch-type beta propeller"/>
    <property type="match status" value="1"/>
</dbReference>
<dbReference type="InterPro" id="IPR052310">
    <property type="entry name" value="Kelch/BTB_domain_protein"/>
</dbReference>
<keyword evidence="4" id="KW-1133">Transmembrane helix</keyword>
<reference evidence="5" key="1">
    <citation type="journal article" date="2004" name="Nature">
        <title>Genome duplication in the teleost fish Tetraodon nigroviridis reveals the early vertebrate proto-karyotype.</title>
        <authorList>
            <person name="Jaillon O."/>
            <person name="Aury J.-M."/>
            <person name="Brunet F."/>
            <person name="Petit J.-L."/>
            <person name="Stange-Thomann N."/>
            <person name="Mauceli E."/>
            <person name="Bouneau L."/>
            <person name="Fischer C."/>
            <person name="Ozouf-Costaz C."/>
            <person name="Bernot A."/>
            <person name="Nicaud S."/>
            <person name="Jaffe D."/>
            <person name="Fisher S."/>
            <person name="Lutfalla G."/>
            <person name="Dossat C."/>
            <person name="Segurens B."/>
            <person name="Dasilva C."/>
            <person name="Salanoubat M."/>
            <person name="Levy M."/>
            <person name="Boudet N."/>
            <person name="Castellano S."/>
            <person name="Anthouard V."/>
            <person name="Jubin C."/>
            <person name="Castelli V."/>
            <person name="Katinka M."/>
            <person name="Vacherie B."/>
            <person name="Biemont C."/>
            <person name="Skalli Z."/>
            <person name="Cattolico L."/>
            <person name="Poulain J."/>
            <person name="De Berardinis V."/>
            <person name="Cruaud C."/>
            <person name="Duprat S."/>
            <person name="Brottier P."/>
            <person name="Coutanceau J.-P."/>
            <person name="Gouzy J."/>
            <person name="Parra G."/>
            <person name="Lardier G."/>
            <person name="Chapple C."/>
            <person name="McKernan K.J."/>
            <person name="McEwan P."/>
            <person name="Bosak S."/>
            <person name="Kellis M."/>
            <person name="Volff J.-N."/>
            <person name="Guigo R."/>
            <person name="Zody M.C."/>
            <person name="Mesirov J."/>
            <person name="Lindblad-Toh K."/>
            <person name="Birren B."/>
            <person name="Nusbaum C."/>
            <person name="Kahn D."/>
            <person name="Robinson-Rechavi M."/>
            <person name="Laudet V."/>
            <person name="Schachter V."/>
            <person name="Quetier F."/>
            <person name="Saurin W."/>
            <person name="Scarpelli C."/>
            <person name="Wincker P."/>
            <person name="Lander E.S."/>
            <person name="Weissenbach J."/>
            <person name="Roest Crollius H."/>
        </authorList>
    </citation>
    <scope>NUCLEOTIDE SEQUENCE [LARGE SCALE GENOMIC DNA]</scope>
</reference>
<dbReference type="KEGG" id="tng:GSTEN00022956G001"/>
<evidence type="ECO:0000256" key="2">
    <source>
        <dbReference type="ARBA" id="ARBA00022737"/>
    </source>
</evidence>
<evidence type="ECO:0000256" key="1">
    <source>
        <dbReference type="ARBA" id="ARBA00022441"/>
    </source>
</evidence>
<organism evidence="5">
    <name type="scientific">Tetraodon nigroviridis</name>
    <name type="common">Spotted green pufferfish</name>
    <name type="synonym">Chelonodon nigroviridis</name>
    <dbReference type="NCBI Taxonomy" id="99883"/>
    <lineage>
        <taxon>Eukaryota</taxon>
        <taxon>Metazoa</taxon>
        <taxon>Chordata</taxon>
        <taxon>Craniata</taxon>
        <taxon>Vertebrata</taxon>
        <taxon>Euteleostomi</taxon>
        <taxon>Actinopterygii</taxon>
        <taxon>Neopterygii</taxon>
        <taxon>Teleostei</taxon>
        <taxon>Neoteleostei</taxon>
        <taxon>Acanthomorphata</taxon>
        <taxon>Eupercaria</taxon>
        <taxon>Tetraodontiformes</taxon>
        <taxon>Tetradontoidea</taxon>
        <taxon>Tetraodontidae</taxon>
        <taxon>Tetraodon</taxon>
    </lineage>
</organism>
<dbReference type="AlphaFoldDB" id="Q4S767"/>
<feature type="region of interest" description="Disordered" evidence="3">
    <location>
        <begin position="59"/>
        <end position="93"/>
    </location>
</feature>